<organism evidence="8 9">
    <name type="scientific">Brucella pseudogrignonensis</name>
    <dbReference type="NCBI Taxonomy" id="419475"/>
    <lineage>
        <taxon>Bacteria</taxon>
        <taxon>Pseudomonadati</taxon>
        <taxon>Pseudomonadota</taxon>
        <taxon>Alphaproteobacteria</taxon>
        <taxon>Hyphomicrobiales</taxon>
        <taxon>Brucellaceae</taxon>
        <taxon>Brucella/Ochrobactrum group</taxon>
        <taxon>Brucella</taxon>
    </lineage>
</organism>
<accession>A0A256G6N2</accession>
<dbReference type="AlphaFoldDB" id="A0A256G6N2"/>
<dbReference type="InterPro" id="IPR003356">
    <property type="entry name" value="DNA_methylase_A-5"/>
</dbReference>
<keyword evidence="9" id="KW-1185">Reference proteome</keyword>
<dbReference type="EC" id="2.1.1.72" evidence="2"/>
<evidence type="ECO:0000256" key="2">
    <source>
        <dbReference type="ARBA" id="ARBA00011900"/>
    </source>
</evidence>
<proteinExistence type="inferred from homology"/>
<reference evidence="8 9" key="1">
    <citation type="submission" date="2017-07" db="EMBL/GenBank/DDBJ databases">
        <title>Phylogenetic study on the rhizospheric bacterium Ochrobactrum sp. A44.</title>
        <authorList>
            <person name="Krzyzanowska D.M."/>
            <person name="Ossowicki A."/>
            <person name="Rajewska M."/>
            <person name="Maciag T."/>
            <person name="Kaczynski Z."/>
            <person name="Czerwicka M."/>
            <person name="Jafra S."/>
        </authorList>
    </citation>
    <scope>NUCLEOTIDE SEQUENCE [LARGE SCALE GENOMIC DNA]</scope>
    <source>
        <strain evidence="8 9">CCUG 30717</strain>
    </source>
</reference>
<comment type="caution">
    <text evidence="8">The sequence shown here is derived from an EMBL/GenBank/DDBJ whole genome shotgun (WGS) entry which is preliminary data.</text>
</comment>
<keyword evidence="3 8" id="KW-0489">Methyltransferase</keyword>
<comment type="catalytic activity">
    <reaction evidence="6">
        <text>a 2'-deoxyadenosine in DNA + S-adenosyl-L-methionine = an N(6)-methyl-2'-deoxyadenosine in DNA + S-adenosyl-L-homocysteine + H(+)</text>
        <dbReference type="Rhea" id="RHEA:15197"/>
        <dbReference type="Rhea" id="RHEA-COMP:12418"/>
        <dbReference type="Rhea" id="RHEA-COMP:12419"/>
        <dbReference type="ChEBI" id="CHEBI:15378"/>
        <dbReference type="ChEBI" id="CHEBI:57856"/>
        <dbReference type="ChEBI" id="CHEBI:59789"/>
        <dbReference type="ChEBI" id="CHEBI:90615"/>
        <dbReference type="ChEBI" id="CHEBI:90616"/>
        <dbReference type="EC" id="2.1.1.72"/>
    </reaction>
</comment>
<dbReference type="PANTHER" id="PTHR33841:SF1">
    <property type="entry name" value="DNA METHYLTRANSFERASE A"/>
    <property type="match status" value="1"/>
</dbReference>
<evidence type="ECO:0000256" key="3">
    <source>
        <dbReference type="ARBA" id="ARBA00022603"/>
    </source>
</evidence>
<dbReference type="GO" id="GO:0009307">
    <property type="term" value="P:DNA restriction-modification system"/>
    <property type="evidence" value="ECO:0007669"/>
    <property type="project" value="UniProtKB-KW"/>
</dbReference>
<dbReference type="InterPro" id="IPR050953">
    <property type="entry name" value="N4_N6_ade-DNA_methylase"/>
</dbReference>
<evidence type="ECO:0000256" key="5">
    <source>
        <dbReference type="ARBA" id="ARBA00022747"/>
    </source>
</evidence>
<dbReference type="PROSITE" id="PS00092">
    <property type="entry name" value="N6_MTASE"/>
    <property type="match status" value="1"/>
</dbReference>
<dbReference type="PRINTS" id="PR00507">
    <property type="entry name" value="N12N6MTFRASE"/>
</dbReference>
<comment type="similarity">
    <text evidence="1">Belongs to the N(4)/N(6)-methyltransferase family.</text>
</comment>
<evidence type="ECO:0000256" key="1">
    <source>
        <dbReference type="ARBA" id="ARBA00006594"/>
    </source>
</evidence>
<dbReference type="GO" id="GO:0009007">
    <property type="term" value="F:site-specific DNA-methyltransferase (adenine-specific) activity"/>
    <property type="evidence" value="ECO:0007669"/>
    <property type="project" value="UniProtKB-EC"/>
</dbReference>
<dbReference type="Pfam" id="PF02384">
    <property type="entry name" value="N6_Mtase"/>
    <property type="match status" value="1"/>
</dbReference>
<dbReference type="PANTHER" id="PTHR33841">
    <property type="entry name" value="DNA METHYLTRANSFERASE YEEA-RELATED"/>
    <property type="match status" value="1"/>
</dbReference>
<keyword evidence="5" id="KW-0680">Restriction system</keyword>
<dbReference type="GO" id="GO:0008170">
    <property type="term" value="F:N-methyltransferase activity"/>
    <property type="evidence" value="ECO:0007669"/>
    <property type="project" value="InterPro"/>
</dbReference>
<name>A0A256G6N2_9HYPH</name>
<dbReference type="Gene3D" id="3.40.50.150">
    <property type="entry name" value="Vaccinia Virus protein VP39"/>
    <property type="match status" value="1"/>
</dbReference>
<dbReference type="Proteomes" id="UP000216188">
    <property type="component" value="Unassembled WGS sequence"/>
</dbReference>
<evidence type="ECO:0000256" key="6">
    <source>
        <dbReference type="ARBA" id="ARBA00047942"/>
    </source>
</evidence>
<evidence type="ECO:0000256" key="4">
    <source>
        <dbReference type="ARBA" id="ARBA00022679"/>
    </source>
</evidence>
<protein>
    <recommendedName>
        <fullName evidence="2">site-specific DNA-methyltransferase (adenine-specific)</fullName>
        <ecNumber evidence="2">2.1.1.72</ecNumber>
    </recommendedName>
</protein>
<dbReference type="InterPro" id="IPR029063">
    <property type="entry name" value="SAM-dependent_MTases_sf"/>
</dbReference>
<feature type="domain" description="DNA methylase adenine-specific" evidence="7">
    <location>
        <begin position="300"/>
        <end position="477"/>
    </location>
</feature>
<dbReference type="EMBL" id="NNRM01000044">
    <property type="protein sequence ID" value="OYR22626.1"/>
    <property type="molecule type" value="Genomic_DNA"/>
</dbReference>
<gene>
    <name evidence="8" type="ORF">CEV34_4458</name>
</gene>
<dbReference type="GO" id="GO:0032259">
    <property type="term" value="P:methylation"/>
    <property type="evidence" value="ECO:0007669"/>
    <property type="project" value="UniProtKB-KW"/>
</dbReference>
<evidence type="ECO:0000259" key="7">
    <source>
        <dbReference type="Pfam" id="PF02384"/>
    </source>
</evidence>
<dbReference type="GO" id="GO:0003677">
    <property type="term" value="F:DNA binding"/>
    <property type="evidence" value="ECO:0007669"/>
    <property type="project" value="InterPro"/>
</dbReference>
<dbReference type="SUPFAM" id="SSF53335">
    <property type="entry name" value="S-adenosyl-L-methionine-dependent methyltransferases"/>
    <property type="match status" value="1"/>
</dbReference>
<evidence type="ECO:0000313" key="9">
    <source>
        <dbReference type="Proteomes" id="UP000216188"/>
    </source>
</evidence>
<sequence length="1060" mass="116509">MKDFARHVLEQTGYLVEGGAPAEGLILPDSILESAGDAARLGPIFTQNDASLGADAVFRVGTSPVILFKSADATDEREIDWHRTAWNFGVAPLLWVTTPQYVRLYNAYQPPEEYAKRSPLIAEFAIGDALVSAMRQIEEACGRRHVAMGSFWKSALARDIDRRTRIDNVLLGELGELLRTLVKRGLKPSLAQKLVGRCVFFQYLVHRGYLTAAELESHFGAPNLYSILSDLDKAYALFRWIRATFNGDLFPIEDEASERAQLSESDDPIGPLADFFGHFSIVDGQGRLFPFRFDAIPVELISSIYEKFVHMSETDGSPKAGVHYTPINLVDLVLDPVFEGLEPGARVLDPACGSGVFLVESLRRLVWLQARHSPLTRTLIRQTLLQQVRGVDISPAALSVAAFSLYLALLELDPDPPRGIDGLSCLKFEPLMDKVLFATSTFEPGLETRLLPNGHDQRFEVIVGNPPWTCSADEKALDRELARAFDDEDAIDEELTVSDITPALANDLPGQRSGTTYARLKGLPIPPRSTDWPFLWRCRELGGSDTRIALVLKATPFFSQAPATHAARDAILRSFENVTLVNLSQLRTSRLFQEYEGAAGDGSQKKRAAGPAMLFLSNCLPVDKGSVAVLNFPWSSSFNRTGVFELPADPPKLLDLARLQSQPGLVKAATFGTSRDAWFLERLSRNPRLASFQAWCVAADVPAGRGLRAGSGMDAAHLRGLPHVTARDLKKGRIAIDLPIFNDEEVNRSREPALFKGPVVLLPEGSLTAAPLYGRYTAAVDRRDLAYNSSFVGVSFHDKPAALGRAFAAMMHSRFVAHQLAFTAGTLGVKQTKVEVVDLEALYLPLFEKLSEGDIAALAGAYDWLAGNEDADDVRDAAARIDEIIENLAGLNEDDRSLLADADRRTRAIFFETETARRAMEAEPVEAELRLYAHNLCSAFNAFATEPEDERLFPDRYTRLTHDVVVLRFGLIQGKPAQDTALSLGTMEEMSDAPLEFLGGSELPYLKPSKSLRLYVGSFAYVLKPAQYRCFSPAAGQTDADQIVSDLMNPAFPAAEYGAA</sequence>
<dbReference type="InterPro" id="IPR002052">
    <property type="entry name" value="DNA_methylase_N6_adenine_CS"/>
</dbReference>
<evidence type="ECO:0000313" key="8">
    <source>
        <dbReference type="EMBL" id="OYR22626.1"/>
    </source>
</evidence>
<dbReference type="RefSeq" id="WP_094544450.1">
    <property type="nucleotide sequence ID" value="NZ_JBHEEM010000004.1"/>
</dbReference>
<keyword evidence="4 8" id="KW-0808">Transferase</keyword>